<evidence type="ECO:0000256" key="3">
    <source>
        <dbReference type="PROSITE-ProRule" id="PRU00023"/>
    </source>
</evidence>
<evidence type="ECO:0000259" key="4">
    <source>
        <dbReference type="PROSITE" id="PS50011"/>
    </source>
</evidence>
<keyword evidence="7" id="KW-1185">Reference proteome</keyword>
<dbReference type="PANTHER" id="PTHR24198">
    <property type="entry name" value="ANKYRIN REPEAT AND PROTEIN KINASE DOMAIN-CONTAINING PROTEIN"/>
    <property type="match status" value="1"/>
</dbReference>
<dbReference type="PROSITE" id="PS50297">
    <property type="entry name" value="ANK_REP_REGION"/>
    <property type="match status" value="4"/>
</dbReference>
<feature type="repeat" description="ANK" evidence="3">
    <location>
        <begin position="293"/>
        <end position="327"/>
    </location>
</feature>
<dbReference type="AlphaFoldDB" id="A0A3R7H3I7"/>
<dbReference type="SUPFAM" id="SSF48403">
    <property type="entry name" value="Ankyrin repeat"/>
    <property type="match status" value="1"/>
</dbReference>
<dbReference type="EMBL" id="MBDN02000005">
    <property type="protein sequence ID" value="RLN85736.1"/>
    <property type="molecule type" value="Genomic_DNA"/>
</dbReference>
<dbReference type="PROSITE" id="PS50011">
    <property type="entry name" value="PROTEIN_KINASE_DOM"/>
    <property type="match status" value="1"/>
</dbReference>
<feature type="repeat" description="ANK" evidence="3">
    <location>
        <begin position="260"/>
        <end position="292"/>
    </location>
</feature>
<dbReference type="InterPro" id="IPR001245">
    <property type="entry name" value="Ser-Thr/Tyr_kinase_cat_dom"/>
</dbReference>
<feature type="repeat" description="ANK" evidence="3">
    <location>
        <begin position="227"/>
        <end position="259"/>
    </location>
</feature>
<accession>A0A3R7H3I7</accession>
<evidence type="ECO:0000256" key="2">
    <source>
        <dbReference type="ARBA" id="ARBA00023043"/>
    </source>
</evidence>
<evidence type="ECO:0000313" key="5">
    <source>
        <dbReference type="EMBL" id="RLN21321.1"/>
    </source>
</evidence>
<dbReference type="Pfam" id="PF07714">
    <property type="entry name" value="PK_Tyr_Ser-Thr"/>
    <property type="match status" value="2"/>
</dbReference>
<dbReference type="Pfam" id="PF13637">
    <property type="entry name" value="Ank_4"/>
    <property type="match status" value="1"/>
</dbReference>
<feature type="repeat" description="ANK" evidence="3">
    <location>
        <begin position="396"/>
        <end position="428"/>
    </location>
</feature>
<dbReference type="SMART" id="SM00220">
    <property type="entry name" value="S_TKc"/>
    <property type="match status" value="1"/>
</dbReference>
<proteinExistence type="predicted"/>
<dbReference type="Pfam" id="PF12796">
    <property type="entry name" value="Ank_2"/>
    <property type="match status" value="2"/>
</dbReference>
<organism evidence="6 7">
    <name type="scientific">Phytophthora kernoviae</name>
    <dbReference type="NCBI Taxonomy" id="325452"/>
    <lineage>
        <taxon>Eukaryota</taxon>
        <taxon>Sar</taxon>
        <taxon>Stramenopiles</taxon>
        <taxon>Oomycota</taxon>
        <taxon>Peronosporomycetes</taxon>
        <taxon>Peronosporales</taxon>
        <taxon>Peronosporaceae</taxon>
        <taxon>Phytophthora</taxon>
    </lineage>
</organism>
<evidence type="ECO:0000313" key="6">
    <source>
        <dbReference type="EMBL" id="RLN85736.1"/>
    </source>
</evidence>
<dbReference type="PANTHER" id="PTHR24198:SF165">
    <property type="entry name" value="ANKYRIN REPEAT-CONTAINING PROTEIN-RELATED"/>
    <property type="match status" value="1"/>
</dbReference>
<dbReference type="SMART" id="SM00248">
    <property type="entry name" value="ANK"/>
    <property type="match status" value="9"/>
</dbReference>
<dbReference type="GO" id="GO:0004672">
    <property type="term" value="F:protein kinase activity"/>
    <property type="evidence" value="ECO:0007669"/>
    <property type="project" value="InterPro"/>
</dbReference>
<dbReference type="Pfam" id="PF00023">
    <property type="entry name" value="Ank"/>
    <property type="match status" value="1"/>
</dbReference>
<dbReference type="InterPro" id="IPR008271">
    <property type="entry name" value="Ser/Thr_kinase_AS"/>
</dbReference>
<sequence>MVKRLSVTTGAQQLFLLNCHVCRVRSSFDAAKRVICVPGVRDQGLAVNEVNCKMPRKISSEINSKAKLDKYEEFHKQAMDATEEHQEEELSLLTSVMVVGRQYPCLSNDPPILRQIDAFVDYSSQYSLPLACKQSLRLVKRVIARTGWNGAKAIAELCEAAGRGDSHVIEWLCTVGEELGGVQASDLVNEIDFGGGTPLYMAARAGRLGILEALMDKGARLDKKDERGRTVIHMAASNGDCRVVQWLVSKGALVDEKDGDGNTPLCKAAQYGRLAMVQWLAEKVARLEEQNDSNQTALHLAASASRQSLAVVKFFVGKGLRVCETDEWGHSALYYAIGAHNFEIAEFFLDECFTEEKPQESELYDALFAAVNSDDDMFLEYLEGKFELDICHVNAQGRTALHEAAAGGALNMVYLLLDRGVDTCKSDKFGVTPVIEASRCGHVSILHSILGAKGKVDDLDLAGRSALHHAAAAGHAHVVEELLALDVDLDCCDKTNADTLSGKSALVLAMERGCSDVVDILMDPTSTGDVSVASNKASLDDYTEYLLDSAEIQFETPVLQESASGVWLGSPIAVKVKKTWQPKNFIEELERWSKLNHPHVVKLYGVCQGDNVEEPFFVFERPAQPSLFNYLQDPEYAVAIPSLLGKMGPQSSHTSVIKFMSGKINGSFGVVSNNPFIVCEYAGCGQLDEYLRDHPEEIWEKLHEAALGLRYLHVKRVVHGDLKCNNILVGNDGRAKLIDFGLSTLKAEAPSIYGEPEAELDEKAAVGAIRWKAPEVLRGEKLTYESDVYSFGMCIIEVLSGKFPWDIIDEQAIKYHVLAKKIPTLPENCSEAVRELVHQMCRFIPTERVDMRAVVEALSSLH</sequence>
<feature type="domain" description="Protein kinase" evidence="4">
    <location>
        <begin position="516"/>
        <end position="862"/>
    </location>
</feature>
<reference evidence="7 8" key="1">
    <citation type="submission" date="2018-07" db="EMBL/GenBank/DDBJ databases">
        <title>Genome sequencing of oomycete isolates from Chile give support for New Zealand origin for Phytophthora kernoviae and make available the first Nothophytophthora sp. genome.</title>
        <authorList>
            <person name="Studholme D.J."/>
            <person name="Sanfuentes E."/>
            <person name="Panda P."/>
            <person name="Hill R."/>
            <person name="Sambles C."/>
            <person name="Grant M."/>
            <person name="Williams N.M."/>
            <person name="Mcdougal R.L."/>
        </authorList>
    </citation>
    <scope>NUCLEOTIDE SEQUENCE [LARGE SCALE GENOMIC DNA]</scope>
    <source>
        <strain evidence="5">Chile2</strain>
        <strain evidence="6">Chile4</strain>
    </source>
</reference>
<dbReference type="GO" id="GO:0005524">
    <property type="term" value="F:ATP binding"/>
    <property type="evidence" value="ECO:0007669"/>
    <property type="project" value="InterPro"/>
</dbReference>
<dbReference type="EMBL" id="MAYM02001246">
    <property type="protein sequence ID" value="RLN21321.1"/>
    <property type="molecule type" value="Genomic_DNA"/>
</dbReference>
<protein>
    <recommendedName>
        <fullName evidence="4">Protein kinase domain-containing protein</fullName>
    </recommendedName>
</protein>
<dbReference type="Proteomes" id="UP000285883">
    <property type="component" value="Unassembled WGS sequence"/>
</dbReference>
<comment type="caution">
    <text evidence="6">The sequence shown here is derived from an EMBL/GenBank/DDBJ whole genome shotgun (WGS) entry which is preliminary data.</text>
</comment>
<evidence type="ECO:0000256" key="1">
    <source>
        <dbReference type="ARBA" id="ARBA00022737"/>
    </source>
</evidence>
<evidence type="ECO:0000313" key="8">
    <source>
        <dbReference type="Proteomes" id="UP000285883"/>
    </source>
</evidence>
<dbReference type="SUPFAM" id="SSF56112">
    <property type="entry name" value="Protein kinase-like (PK-like)"/>
    <property type="match status" value="1"/>
</dbReference>
<dbReference type="Gene3D" id="1.10.510.10">
    <property type="entry name" value="Transferase(Phosphotransferase) domain 1"/>
    <property type="match status" value="2"/>
</dbReference>
<gene>
    <name evidence="5" type="ORF">BBI17_000380</name>
    <name evidence="6" type="ORF">BBO99_00000210</name>
</gene>
<dbReference type="PROSITE" id="PS50088">
    <property type="entry name" value="ANK_REPEAT"/>
    <property type="match status" value="6"/>
</dbReference>
<dbReference type="STRING" id="325452.A0A3R7H3I7"/>
<dbReference type="PROSITE" id="PS00108">
    <property type="entry name" value="PROTEIN_KINASE_ST"/>
    <property type="match status" value="1"/>
</dbReference>
<feature type="repeat" description="ANK" evidence="3">
    <location>
        <begin position="194"/>
        <end position="226"/>
    </location>
</feature>
<name>A0A3R7H3I7_9STRA</name>
<evidence type="ECO:0000313" key="7">
    <source>
        <dbReference type="Proteomes" id="UP000285624"/>
    </source>
</evidence>
<feature type="repeat" description="ANK" evidence="3">
    <location>
        <begin position="462"/>
        <end position="494"/>
    </location>
</feature>
<dbReference type="InterPro" id="IPR000719">
    <property type="entry name" value="Prot_kinase_dom"/>
</dbReference>
<dbReference type="InterPro" id="IPR036770">
    <property type="entry name" value="Ankyrin_rpt-contain_sf"/>
</dbReference>
<dbReference type="Gene3D" id="1.25.40.20">
    <property type="entry name" value="Ankyrin repeat-containing domain"/>
    <property type="match status" value="2"/>
</dbReference>
<dbReference type="Proteomes" id="UP000285624">
    <property type="component" value="Unassembled WGS sequence"/>
</dbReference>
<keyword evidence="1" id="KW-0677">Repeat</keyword>
<keyword evidence="2 3" id="KW-0040">ANK repeat</keyword>
<dbReference type="InterPro" id="IPR011009">
    <property type="entry name" value="Kinase-like_dom_sf"/>
</dbReference>
<dbReference type="InterPro" id="IPR002110">
    <property type="entry name" value="Ankyrin_rpt"/>
</dbReference>